<organism evidence="18 19">
    <name type="scientific">Clytia hemisphaerica</name>
    <dbReference type="NCBI Taxonomy" id="252671"/>
    <lineage>
        <taxon>Eukaryota</taxon>
        <taxon>Metazoa</taxon>
        <taxon>Cnidaria</taxon>
        <taxon>Hydrozoa</taxon>
        <taxon>Hydroidolina</taxon>
        <taxon>Leptothecata</taxon>
        <taxon>Obeliida</taxon>
        <taxon>Clytiidae</taxon>
        <taxon>Clytia</taxon>
    </lineage>
</organism>
<keyword evidence="5" id="KW-0479">Metal-binding</keyword>
<reference evidence="18" key="1">
    <citation type="submission" date="2021-01" db="UniProtKB">
        <authorList>
            <consortium name="EnsemblMetazoa"/>
        </authorList>
    </citation>
    <scope>IDENTIFICATION</scope>
</reference>
<evidence type="ECO:0000256" key="9">
    <source>
        <dbReference type="ARBA" id="ARBA00023053"/>
    </source>
</evidence>
<keyword evidence="12" id="KW-0325">Glycoprotein</keyword>
<keyword evidence="19" id="KW-1185">Reference proteome</keyword>
<feature type="transmembrane region" description="Helical" evidence="16">
    <location>
        <begin position="440"/>
        <end position="466"/>
    </location>
</feature>
<feature type="transmembrane region" description="Helical" evidence="16">
    <location>
        <begin position="507"/>
        <end position="531"/>
    </location>
</feature>
<feature type="domain" description="Amino acid transporter transmembrane" evidence="17">
    <location>
        <begin position="299"/>
        <end position="534"/>
    </location>
</feature>
<evidence type="ECO:0000256" key="7">
    <source>
        <dbReference type="ARBA" id="ARBA00022970"/>
    </source>
</evidence>
<feature type="transmembrane region" description="Helical" evidence="16">
    <location>
        <begin position="146"/>
        <end position="168"/>
    </location>
</feature>
<evidence type="ECO:0000256" key="14">
    <source>
        <dbReference type="ARBA" id="ARBA00038442"/>
    </source>
</evidence>
<dbReference type="GeneID" id="136802385"/>
<evidence type="ECO:0000313" key="19">
    <source>
        <dbReference type="Proteomes" id="UP000594262"/>
    </source>
</evidence>
<dbReference type="AlphaFoldDB" id="A0A7M5V172"/>
<feature type="transmembrane region" description="Helical" evidence="16">
    <location>
        <begin position="362"/>
        <end position="386"/>
    </location>
</feature>
<dbReference type="InterPro" id="IPR013057">
    <property type="entry name" value="AA_transpt_TM"/>
</dbReference>
<feature type="transmembrane region" description="Helical" evidence="16">
    <location>
        <begin position="320"/>
        <end position="342"/>
    </location>
</feature>
<dbReference type="GO" id="GO:0015179">
    <property type="term" value="F:L-amino acid transmembrane transporter activity"/>
    <property type="evidence" value="ECO:0007669"/>
    <property type="project" value="TreeGrafter"/>
</dbReference>
<feature type="compositionally biased region" description="Low complexity" evidence="15">
    <location>
        <begin position="1"/>
        <end position="13"/>
    </location>
</feature>
<dbReference type="PANTHER" id="PTHR22950">
    <property type="entry name" value="AMINO ACID TRANSPORTER"/>
    <property type="match status" value="1"/>
</dbReference>
<evidence type="ECO:0000256" key="8">
    <source>
        <dbReference type="ARBA" id="ARBA00022989"/>
    </source>
</evidence>
<keyword evidence="13" id="KW-0458">Lysosome</keyword>
<sequence length="565" mass="63644">MNESESSSTTENSPLINKINQPGRKTSKSLPKEISRKYLKKSNNDRNNANRSPYMINSDQILNRSASTEDLRDVAQYKRYRYYSKLHGSMSEPLVIPAHVLPRSFFFFKGDSGAKQSSIITIFAIWNTMMGTSLLSMPWALQQSGFMLGLLLMAMMMCICLYTCLIILKSEKTLGLKTSVEFVDVCQHYLGAPAKYVAFTFGVVAFLGAIIVYWVLMSNFLYKVGKFTHDHTVITPDNIPKAHFNYSTIYHNARVVGEKRFPEVICHKHSNMNQTSPDITPSADNSFYNYWDQRKTVPLYLIVVLLPLSSLKSPTFFTKFNALGTVSVLYILVFVIVRAVQWGPHLHFNVPLAEGPTKLYNFGFPALTGILALALYIHNAILSILATNEKPENNTRDVTVAYILTTGTYAFVAVLFYSFFPLDKSCIEQVFLDNFVSSDIMTFVAQCGLLFQMTTVFPLLMYIVRIQILGFFLNRSDYSYLSIIIHNIVLISAGVLMAIFYPNVGHIIRYVGSVSGMVYIFTLPSLVKMVIQYKDQSLKPTSILIHGALIGLGLANFIAQFLVAE</sequence>
<dbReference type="GO" id="GO:0005765">
    <property type="term" value="C:lysosomal membrane"/>
    <property type="evidence" value="ECO:0007669"/>
    <property type="project" value="UniProtKB-SubCell"/>
</dbReference>
<feature type="transmembrane region" description="Helical" evidence="16">
    <location>
        <begin position="478"/>
        <end position="501"/>
    </location>
</feature>
<feature type="domain" description="Amino acid transporter transmembrane" evidence="17">
    <location>
        <begin position="116"/>
        <end position="231"/>
    </location>
</feature>
<keyword evidence="7" id="KW-0029">Amino-acid transport</keyword>
<evidence type="ECO:0000259" key="17">
    <source>
        <dbReference type="Pfam" id="PF01490"/>
    </source>
</evidence>
<protein>
    <recommendedName>
        <fullName evidence="17">Amino acid transporter transmembrane domain-containing protein</fullName>
    </recommendedName>
</protein>
<keyword evidence="4 16" id="KW-0812">Transmembrane</keyword>
<evidence type="ECO:0000256" key="11">
    <source>
        <dbReference type="ARBA" id="ARBA00023157"/>
    </source>
</evidence>
<dbReference type="Proteomes" id="UP000594262">
    <property type="component" value="Unplaced"/>
</dbReference>
<feature type="transmembrane region" description="Helical" evidence="16">
    <location>
        <begin position="196"/>
        <end position="216"/>
    </location>
</feature>
<evidence type="ECO:0000256" key="15">
    <source>
        <dbReference type="SAM" id="MobiDB-lite"/>
    </source>
</evidence>
<comment type="similarity">
    <text evidence="14">Belongs to the amino acid/polyamine transporter 2 family. SLC38A9 subfamily.</text>
</comment>
<dbReference type="EnsemblMetazoa" id="CLYHEMT004609.3">
    <property type="protein sequence ID" value="CLYHEMP004609.3"/>
    <property type="gene ID" value="CLYHEMG004609"/>
</dbReference>
<dbReference type="Pfam" id="PF01490">
    <property type="entry name" value="Aa_trans"/>
    <property type="match status" value="2"/>
</dbReference>
<evidence type="ECO:0000256" key="10">
    <source>
        <dbReference type="ARBA" id="ARBA00023136"/>
    </source>
</evidence>
<feature type="transmembrane region" description="Helical" evidence="16">
    <location>
        <begin position="398"/>
        <end position="420"/>
    </location>
</feature>
<keyword evidence="6" id="KW-0967">Endosome</keyword>
<evidence type="ECO:0000256" key="6">
    <source>
        <dbReference type="ARBA" id="ARBA00022753"/>
    </source>
</evidence>
<dbReference type="RefSeq" id="XP_066915221.1">
    <property type="nucleotide sequence ID" value="XM_067059120.1"/>
</dbReference>
<evidence type="ECO:0000256" key="12">
    <source>
        <dbReference type="ARBA" id="ARBA00023180"/>
    </source>
</evidence>
<name>A0A7M5V172_9CNID</name>
<dbReference type="OrthoDB" id="294730at2759"/>
<dbReference type="EnsemblMetazoa" id="CLYHEMT004609.2">
    <property type="protein sequence ID" value="CLYHEMP004609.2"/>
    <property type="gene ID" value="CLYHEMG004609"/>
</dbReference>
<feature type="compositionally biased region" description="Polar residues" evidence="15">
    <location>
        <begin position="14"/>
        <end position="24"/>
    </location>
</feature>
<feature type="transmembrane region" description="Helical" evidence="16">
    <location>
        <begin position="543"/>
        <end position="563"/>
    </location>
</feature>
<feature type="region of interest" description="Disordered" evidence="15">
    <location>
        <begin position="1"/>
        <end position="34"/>
    </location>
</feature>
<feature type="transmembrane region" description="Helical" evidence="16">
    <location>
        <begin position="119"/>
        <end position="140"/>
    </location>
</feature>
<evidence type="ECO:0000313" key="18">
    <source>
        <dbReference type="EnsemblMetazoa" id="CLYHEMP004609.1"/>
    </source>
</evidence>
<dbReference type="GO" id="GO:0046872">
    <property type="term" value="F:metal ion binding"/>
    <property type="evidence" value="ECO:0007669"/>
    <property type="project" value="UniProtKB-KW"/>
</dbReference>
<keyword evidence="8 16" id="KW-1133">Transmembrane helix</keyword>
<dbReference type="EnsemblMetazoa" id="CLYHEMT004609.1">
    <property type="protein sequence ID" value="CLYHEMP004609.1"/>
    <property type="gene ID" value="CLYHEMG004609"/>
</dbReference>
<feature type="transmembrane region" description="Helical" evidence="16">
    <location>
        <begin position="297"/>
        <end position="313"/>
    </location>
</feature>
<comment type="subcellular location">
    <subcellularLocation>
        <location evidence="1">Late endosome membrane</location>
        <topology evidence="1">Multi-pass membrane protein</topology>
    </subcellularLocation>
    <subcellularLocation>
        <location evidence="2">Lysosome membrane</location>
        <topology evidence="2">Multi-pass membrane protein</topology>
    </subcellularLocation>
</comment>
<evidence type="ECO:0000256" key="5">
    <source>
        <dbReference type="ARBA" id="ARBA00022723"/>
    </source>
</evidence>
<evidence type="ECO:0000256" key="16">
    <source>
        <dbReference type="SAM" id="Phobius"/>
    </source>
</evidence>
<evidence type="ECO:0000256" key="2">
    <source>
        <dbReference type="ARBA" id="ARBA00004155"/>
    </source>
</evidence>
<dbReference type="GO" id="GO:0031902">
    <property type="term" value="C:late endosome membrane"/>
    <property type="evidence" value="ECO:0007669"/>
    <property type="project" value="UniProtKB-SubCell"/>
</dbReference>
<evidence type="ECO:0000256" key="3">
    <source>
        <dbReference type="ARBA" id="ARBA00022448"/>
    </source>
</evidence>
<keyword evidence="9" id="KW-0915">Sodium</keyword>
<proteinExistence type="inferred from homology"/>
<evidence type="ECO:0000256" key="4">
    <source>
        <dbReference type="ARBA" id="ARBA00022692"/>
    </source>
</evidence>
<accession>A0A7M5V172</accession>
<keyword evidence="10 16" id="KW-0472">Membrane</keyword>
<keyword evidence="3" id="KW-0813">Transport</keyword>
<dbReference type="PANTHER" id="PTHR22950:SF244">
    <property type="entry name" value="NEUTRAL AMINO ACID TRANSPORTER 9"/>
    <property type="match status" value="1"/>
</dbReference>
<evidence type="ECO:0000256" key="13">
    <source>
        <dbReference type="ARBA" id="ARBA00023228"/>
    </source>
</evidence>
<keyword evidence="11" id="KW-1015">Disulfide bond</keyword>
<evidence type="ECO:0000256" key="1">
    <source>
        <dbReference type="ARBA" id="ARBA00004107"/>
    </source>
</evidence>